<comment type="caution">
    <text evidence="3">The sequence shown here is derived from an EMBL/GenBank/DDBJ whole genome shotgun (WGS) entry which is preliminary data.</text>
</comment>
<dbReference type="GO" id="GO:0006355">
    <property type="term" value="P:regulation of DNA-templated transcription"/>
    <property type="evidence" value="ECO:0007669"/>
    <property type="project" value="TreeGrafter"/>
</dbReference>
<dbReference type="InterPro" id="IPR004088">
    <property type="entry name" value="KH_dom_type_1"/>
</dbReference>
<dbReference type="PANTHER" id="PTHR13360">
    <property type="entry name" value="ACTIVATING SIGNAL COINTEGRATOR 1 COMPLEX SUBUNIT 1"/>
    <property type="match status" value="1"/>
</dbReference>
<gene>
    <name evidence="3" type="ORF">B5V51_8506</name>
</gene>
<proteinExistence type="predicted"/>
<evidence type="ECO:0000313" key="3">
    <source>
        <dbReference type="EMBL" id="PCG76863.1"/>
    </source>
</evidence>
<dbReference type="Gene3D" id="3.30.1370.10">
    <property type="entry name" value="K Homology domain, type 1"/>
    <property type="match status" value="2"/>
</dbReference>
<dbReference type="InterPro" id="IPR019510">
    <property type="entry name" value="AKAP7-like_phosphoesterase"/>
</dbReference>
<feature type="domain" description="K Homology" evidence="2">
    <location>
        <begin position="237"/>
        <end position="305"/>
    </location>
</feature>
<dbReference type="PANTHER" id="PTHR13360:SF1">
    <property type="entry name" value="ACTIVATING SIGNAL COINTEGRATOR 1 COMPLEX SUBUNIT 1"/>
    <property type="match status" value="1"/>
</dbReference>
<dbReference type="SMART" id="SM00322">
    <property type="entry name" value="KH"/>
    <property type="match status" value="2"/>
</dbReference>
<dbReference type="SUPFAM" id="SSF54791">
    <property type="entry name" value="Eukaryotic type KH-domain (KH-domain type I)"/>
    <property type="match status" value="2"/>
</dbReference>
<dbReference type="GO" id="GO:0003723">
    <property type="term" value="F:RNA binding"/>
    <property type="evidence" value="ECO:0007669"/>
    <property type="project" value="UniProtKB-UniRule"/>
</dbReference>
<dbReference type="GO" id="GO:0006307">
    <property type="term" value="P:DNA alkylation repair"/>
    <property type="evidence" value="ECO:0007669"/>
    <property type="project" value="InterPro"/>
</dbReference>
<sequence length="539" mass="61533">MSDILRPHVKWIEGRCYRVNDAAIDTTTFQEHDLYENDVAHSEILDEGDDDDFEVTMVDNSRYTTSLHVSKHYVGSIIGKKGAMKIRIERDTKTDIKIPKQGQEGDIVIFGPTEASVKAARRRINIIVMSSRMKQKSTHFISIPMNSIDIQKRFEEFQANVLRDCPSRGLDKSLFIKPNILRPHVKWIEGRCYRVNDAAIDTTTFQEHDLYENDVAHSEILDEGDDDDFEVTMVDNSRYTTSLHVSKHYVGSIIGKKGAMKIRIERDTKTDIKIPKQGQEGDIVIFGPTEASVKAARRRINIIVMSSRMKQKSTHFISIPMNSIDIQKRFEEFQANVLRDCPSRGLDKSLFIKPSKLHLTLGVMCLMDNEERLFASKLLTEAKEKVVMPMLEGHLPLKIRLKGLSYMNDDPSQIDVLYGLVEEEGSAKGLIQQLADALVEYFYRAGYMDREYDRDNVKLHVTLINSKYRVHSASSNVDSSASSARNFRRPRETFDGTEVLKKFADYDFGVADLTDIHLSQRHSMGSDGYYQPTCVVTCH</sequence>
<keyword evidence="1" id="KW-0694">RNA-binding</keyword>
<dbReference type="InterPro" id="IPR004087">
    <property type="entry name" value="KH_dom"/>
</dbReference>
<feature type="domain" description="K Homology" evidence="2">
    <location>
        <begin position="61"/>
        <end position="129"/>
    </location>
</feature>
<evidence type="ECO:0000256" key="1">
    <source>
        <dbReference type="PROSITE-ProRule" id="PRU00117"/>
    </source>
</evidence>
<dbReference type="InterPro" id="IPR009210">
    <property type="entry name" value="ASCC1"/>
</dbReference>
<dbReference type="Pfam" id="PF10469">
    <property type="entry name" value="AKAP7_NLS"/>
    <property type="match status" value="2"/>
</dbReference>
<accession>A0A2A4JZC9</accession>
<name>A0A2A4JZC9_HELVI</name>
<dbReference type="EMBL" id="NWSH01000373">
    <property type="protein sequence ID" value="PCG76863.1"/>
    <property type="molecule type" value="Genomic_DNA"/>
</dbReference>
<protein>
    <recommendedName>
        <fullName evidence="2">K Homology domain-containing protein</fullName>
    </recommendedName>
</protein>
<reference evidence="3" key="1">
    <citation type="submission" date="2017-09" db="EMBL/GenBank/DDBJ databases">
        <title>Contemporary evolution of a Lepidopteran species, Heliothis virescens, in response to modern agricultural practices.</title>
        <authorList>
            <person name="Fritz M.L."/>
            <person name="Deyonke A.M."/>
            <person name="Papanicolaou A."/>
            <person name="Micinski S."/>
            <person name="Westbrook J."/>
            <person name="Gould F."/>
        </authorList>
    </citation>
    <scope>NUCLEOTIDE SEQUENCE [LARGE SCALE GENOMIC DNA]</scope>
    <source>
        <strain evidence="3">HvINT-</strain>
        <tissue evidence="3">Whole body</tissue>
    </source>
</reference>
<dbReference type="InterPro" id="IPR047538">
    <property type="entry name" value="KH-I_ASCC1"/>
</dbReference>
<dbReference type="PROSITE" id="PS50084">
    <property type="entry name" value="KH_TYPE_1"/>
    <property type="match status" value="2"/>
</dbReference>
<dbReference type="AlphaFoldDB" id="A0A2A4JZC9"/>
<dbReference type="Gene3D" id="3.90.1140.10">
    <property type="entry name" value="Cyclic phosphodiesterase"/>
    <property type="match status" value="2"/>
</dbReference>
<dbReference type="CDD" id="cd22419">
    <property type="entry name" value="KH-I_ASCC1"/>
    <property type="match status" value="2"/>
</dbReference>
<organism evidence="3">
    <name type="scientific">Heliothis virescens</name>
    <name type="common">Tobacco budworm moth</name>
    <dbReference type="NCBI Taxonomy" id="7102"/>
    <lineage>
        <taxon>Eukaryota</taxon>
        <taxon>Metazoa</taxon>
        <taxon>Ecdysozoa</taxon>
        <taxon>Arthropoda</taxon>
        <taxon>Hexapoda</taxon>
        <taxon>Insecta</taxon>
        <taxon>Pterygota</taxon>
        <taxon>Neoptera</taxon>
        <taxon>Endopterygota</taxon>
        <taxon>Lepidoptera</taxon>
        <taxon>Glossata</taxon>
        <taxon>Ditrysia</taxon>
        <taxon>Noctuoidea</taxon>
        <taxon>Noctuidae</taxon>
        <taxon>Heliothinae</taxon>
        <taxon>Heliothis</taxon>
    </lineage>
</organism>
<dbReference type="GO" id="GO:0005634">
    <property type="term" value="C:nucleus"/>
    <property type="evidence" value="ECO:0007669"/>
    <property type="project" value="TreeGrafter"/>
</dbReference>
<evidence type="ECO:0000259" key="2">
    <source>
        <dbReference type="SMART" id="SM00322"/>
    </source>
</evidence>
<dbReference type="Pfam" id="PF00013">
    <property type="entry name" value="KH_1"/>
    <property type="match status" value="2"/>
</dbReference>
<dbReference type="STRING" id="7102.A0A2A4JZC9"/>
<dbReference type="InterPro" id="IPR036612">
    <property type="entry name" value="KH_dom_type_1_sf"/>
</dbReference>